<dbReference type="eggNOG" id="ENOG5032Z3H">
    <property type="taxonomic scope" value="Bacteria"/>
</dbReference>
<dbReference type="AlphaFoldDB" id="A9DNI6"/>
<dbReference type="Pfam" id="PF14065">
    <property type="entry name" value="Pvc16_N"/>
    <property type="match status" value="1"/>
</dbReference>
<evidence type="ECO:0000313" key="3">
    <source>
        <dbReference type="Proteomes" id="UP000002945"/>
    </source>
</evidence>
<dbReference type="EMBL" id="ABIB01000002">
    <property type="protein sequence ID" value="EDP97200.1"/>
    <property type="molecule type" value="Genomic_DNA"/>
</dbReference>
<name>A9DNI6_9FLAO</name>
<evidence type="ECO:0000259" key="1">
    <source>
        <dbReference type="Pfam" id="PF14065"/>
    </source>
</evidence>
<evidence type="ECO:0000313" key="2">
    <source>
        <dbReference type="EMBL" id="EDP97200.1"/>
    </source>
</evidence>
<dbReference type="InterPro" id="IPR025351">
    <property type="entry name" value="Pvc16_N"/>
</dbReference>
<feature type="domain" description="Pvc16 N-terminal" evidence="1">
    <location>
        <begin position="12"/>
        <end position="180"/>
    </location>
</feature>
<proteinExistence type="predicted"/>
<organism evidence="2 3">
    <name type="scientific">Kordia algicida OT-1</name>
    <dbReference type="NCBI Taxonomy" id="391587"/>
    <lineage>
        <taxon>Bacteria</taxon>
        <taxon>Pseudomonadati</taxon>
        <taxon>Bacteroidota</taxon>
        <taxon>Flavobacteriia</taxon>
        <taxon>Flavobacteriales</taxon>
        <taxon>Flavobacteriaceae</taxon>
        <taxon>Kordia</taxon>
    </lineage>
</organism>
<dbReference type="STRING" id="391587.KAOT1_18597"/>
<dbReference type="RefSeq" id="WP_007096251.1">
    <property type="nucleotide sequence ID" value="NZ_CP142125.1"/>
</dbReference>
<gene>
    <name evidence="2" type="ORF">KAOT1_18597</name>
</gene>
<dbReference type="Proteomes" id="UP000002945">
    <property type="component" value="Unassembled WGS sequence"/>
</dbReference>
<keyword evidence="3" id="KW-1185">Reference proteome</keyword>
<protein>
    <recommendedName>
        <fullName evidence="1">Pvc16 N-terminal domain-containing protein</fullName>
    </recommendedName>
</protein>
<reference evidence="2 3" key="1">
    <citation type="journal article" date="2011" name="J. Bacteriol.">
        <title>Genome sequence of the algicidal bacterium Kordia algicida OT-1.</title>
        <authorList>
            <person name="Lee H.S."/>
            <person name="Kang S.G."/>
            <person name="Kwon K.K."/>
            <person name="Lee J.H."/>
            <person name="Kim S.J."/>
        </authorList>
    </citation>
    <scope>NUCLEOTIDE SEQUENCE [LARGE SCALE GENOMIC DNA]</scope>
    <source>
        <strain evidence="2 3">OT-1</strain>
    </source>
</reference>
<dbReference type="HOGENOM" id="CLU_110138_0_0_10"/>
<sequence length="190" mass="21735">MIEKAIRFTGKALNQFVKQKFGLDEDVVVINSIIDQNGTVPRANQNKVVISLIHVEQDNVKQFYNRNQTLDNGNFVRKPVSHRYNLFTLITPNFDDYGEALKFLDASIQFFQINQLIDATINAEIPPELGKLEYEFQKGENYMQMQNLWTALGAKYQPSVIYKIRLVNIASDEIEGFDTAVKSINTNAKP</sequence>
<comment type="caution">
    <text evidence="2">The sequence shown here is derived from an EMBL/GenBank/DDBJ whole genome shotgun (WGS) entry which is preliminary data.</text>
</comment>
<accession>A9DNI6</accession>
<dbReference type="OrthoDB" id="7560784at2"/>